<dbReference type="InterPro" id="IPR009350">
    <property type="entry name" value="Phage_tail_T"/>
</dbReference>
<evidence type="ECO:0000259" key="1">
    <source>
        <dbReference type="Pfam" id="PF06223"/>
    </source>
</evidence>
<dbReference type="AlphaFoldDB" id="A0A0F9BAR6"/>
<evidence type="ECO:0000313" key="2">
    <source>
        <dbReference type="EMBL" id="KKL19044.1"/>
    </source>
</evidence>
<feature type="non-terminal residue" evidence="2">
    <location>
        <position position="1"/>
    </location>
</feature>
<feature type="domain" description="Minor tail T" evidence="1">
    <location>
        <begin position="29"/>
        <end position="86"/>
    </location>
</feature>
<reference evidence="2" key="1">
    <citation type="journal article" date="2015" name="Nature">
        <title>Complex archaea that bridge the gap between prokaryotes and eukaryotes.</title>
        <authorList>
            <person name="Spang A."/>
            <person name="Saw J.H."/>
            <person name="Jorgensen S.L."/>
            <person name="Zaremba-Niedzwiedzka K."/>
            <person name="Martijn J."/>
            <person name="Lind A.E."/>
            <person name="van Eijk R."/>
            <person name="Schleper C."/>
            <person name="Guy L."/>
            <person name="Ettema T.J."/>
        </authorList>
    </citation>
    <scope>NUCLEOTIDE SEQUENCE</scope>
</reference>
<name>A0A0F9BAR6_9ZZZZ</name>
<accession>A0A0F9BAR6</accession>
<dbReference type="Pfam" id="PF06223">
    <property type="entry name" value="Phage_tail_T"/>
    <property type="match status" value="1"/>
</dbReference>
<sequence>RTSRWFAFTLALAVGRVDVDEMLASMSMALFQEWRAFWNVAPFGDERADLRAGVVAAQVFNVHLRRGQRAARPNDYAMRFGNTIQRQTPGQIGATLEYWRRQYEYGLSRKKKRTVDNGKH</sequence>
<organism evidence="2">
    <name type="scientific">marine sediment metagenome</name>
    <dbReference type="NCBI Taxonomy" id="412755"/>
    <lineage>
        <taxon>unclassified sequences</taxon>
        <taxon>metagenomes</taxon>
        <taxon>ecological metagenomes</taxon>
    </lineage>
</organism>
<comment type="caution">
    <text evidence="2">The sequence shown here is derived from an EMBL/GenBank/DDBJ whole genome shotgun (WGS) entry which is preliminary data.</text>
</comment>
<proteinExistence type="predicted"/>
<protein>
    <recommendedName>
        <fullName evidence="1">Minor tail T domain-containing protein</fullName>
    </recommendedName>
</protein>
<dbReference type="EMBL" id="LAZR01038629">
    <property type="protein sequence ID" value="KKL19044.1"/>
    <property type="molecule type" value="Genomic_DNA"/>
</dbReference>
<gene>
    <name evidence="2" type="ORF">LCGC14_2469440</name>
</gene>